<keyword evidence="1" id="KW-0812">Transmembrane</keyword>
<accession>A0A840SQ34</accession>
<organism evidence="2 3">
    <name type="scientific">Amaricoccus macauensis</name>
    <dbReference type="NCBI Taxonomy" id="57001"/>
    <lineage>
        <taxon>Bacteria</taxon>
        <taxon>Pseudomonadati</taxon>
        <taxon>Pseudomonadota</taxon>
        <taxon>Alphaproteobacteria</taxon>
        <taxon>Rhodobacterales</taxon>
        <taxon>Paracoccaceae</taxon>
        <taxon>Amaricoccus</taxon>
    </lineage>
</organism>
<proteinExistence type="predicted"/>
<keyword evidence="1" id="KW-0472">Membrane</keyword>
<evidence type="ECO:0000313" key="3">
    <source>
        <dbReference type="Proteomes" id="UP000549457"/>
    </source>
</evidence>
<dbReference type="AlphaFoldDB" id="A0A840SQ34"/>
<name>A0A840SQ34_9RHOB</name>
<sequence length="82" mass="8798">MERLIGLGFPVAVILAGLVAVSLILARLYRRATKEIALVKTGLGGRKVVMDGGIVVLPLFHEIARVNMNTLHLPVSRTGARP</sequence>
<reference evidence="2 3" key="1">
    <citation type="submission" date="2020-08" db="EMBL/GenBank/DDBJ databases">
        <title>Genomic Encyclopedia of Type Strains, Phase IV (KMG-IV): sequencing the most valuable type-strain genomes for metagenomic binning, comparative biology and taxonomic classification.</title>
        <authorList>
            <person name="Goeker M."/>
        </authorList>
    </citation>
    <scope>NUCLEOTIDE SEQUENCE [LARGE SCALE GENOMIC DNA]</scope>
    <source>
        <strain evidence="2 3">DSM 101730</strain>
    </source>
</reference>
<evidence type="ECO:0000256" key="1">
    <source>
        <dbReference type="SAM" id="Phobius"/>
    </source>
</evidence>
<evidence type="ECO:0000313" key="2">
    <source>
        <dbReference type="EMBL" id="MBB5223184.1"/>
    </source>
</evidence>
<protein>
    <submittedName>
        <fullName evidence="2">Putative membrane protein YqiK</fullName>
    </submittedName>
</protein>
<keyword evidence="3" id="KW-1185">Reference proteome</keyword>
<dbReference type="EMBL" id="JACHFM010000003">
    <property type="protein sequence ID" value="MBB5223184.1"/>
    <property type="molecule type" value="Genomic_DNA"/>
</dbReference>
<dbReference type="Proteomes" id="UP000549457">
    <property type="component" value="Unassembled WGS sequence"/>
</dbReference>
<dbReference type="RefSeq" id="WP_246399858.1">
    <property type="nucleotide sequence ID" value="NZ_JACHFM010000003.1"/>
</dbReference>
<keyword evidence="1" id="KW-1133">Transmembrane helix</keyword>
<gene>
    <name evidence="2" type="ORF">HNP73_003131</name>
</gene>
<comment type="caution">
    <text evidence="2">The sequence shown here is derived from an EMBL/GenBank/DDBJ whole genome shotgun (WGS) entry which is preliminary data.</text>
</comment>
<feature type="transmembrane region" description="Helical" evidence="1">
    <location>
        <begin position="6"/>
        <end position="26"/>
    </location>
</feature>